<comment type="caution">
    <text evidence="1">The sequence shown here is derived from an EMBL/GenBank/DDBJ whole genome shotgun (WGS) entry which is preliminary data.</text>
</comment>
<dbReference type="AlphaFoldDB" id="A0A1V6N3W3"/>
<sequence length="184" mass="19578">MPKALKIILILLLFIGFFEAGLLSSYTIVTSEPPDVKGLIDLQINTIAELFSSENINSVLIKDPQKVNVTNKVDVSENLTSLAKVDGVDLDSMNFTTYSGSSDGKISVNITALAYSSPNTTSGRIVLSGTPDYIIKATAEANSSDSGITVDLSTIKIISILKFFNQTSSNSYSGNNGSDRITIG</sequence>
<dbReference type="RefSeq" id="WP_080459592.1">
    <property type="nucleotide sequence ID" value="NZ_JXMW01000003.1"/>
</dbReference>
<dbReference type="OrthoDB" id="71026at2157"/>
<evidence type="ECO:0000313" key="2">
    <source>
        <dbReference type="Proteomes" id="UP000191661"/>
    </source>
</evidence>
<organism evidence="1 2">
    <name type="scientific">Methanobrevibacter arboriphilus JCM 13429 = DSM 1125</name>
    <dbReference type="NCBI Taxonomy" id="1300164"/>
    <lineage>
        <taxon>Archaea</taxon>
        <taxon>Methanobacteriati</taxon>
        <taxon>Methanobacteriota</taxon>
        <taxon>Methanomada group</taxon>
        <taxon>Methanobacteria</taxon>
        <taxon>Methanobacteriales</taxon>
        <taxon>Methanobacteriaceae</taxon>
        <taxon>Methanobrevibacter</taxon>
    </lineage>
</organism>
<name>A0A1V6N3W3_METAZ</name>
<reference evidence="1 2" key="1">
    <citation type="submission" date="2014-12" db="EMBL/GenBank/DDBJ databases">
        <title>Genome sequence of Methanobrevibacter arboriphilicus DH1, DSM1125.</title>
        <authorList>
            <person name="Poehlein A."/>
            <person name="Thauer R.K."/>
            <person name="Seedorf H."/>
            <person name="Daniel R."/>
        </authorList>
    </citation>
    <scope>NUCLEOTIDE SEQUENCE [LARGE SCALE GENOMIC DNA]</scope>
    <source>
        <strain evidence="1 2">DH1</strain>
    </source>
</reference>
<dbReference type="EMBL" id="JXMW01000003">
    <property type="protein sequence ID" value="OQD59354.1"/>
    <property type="molecule type" value="Genomic_DNA"/>
</dbReference>
<keyword evidence="2" id="KW-1185">Reference proteome</keyword>
<proteinExistence type="predicted"/>
<evidence type="ECO:0000313" key="1">
    <source>
        <dbReference type="EMBL" id="OQD59354.1"/>
    </source>
</evidence>
<dbReference type="Proteomes" id="UP000191661">
    <property type="component" value="Unassembled WGS sequence"/>
</dbReference>
<accession>A0A1V6N3W3</accession>
<protein>
    <submittedName>
        <fullName evidence="1">Uncharacterized protein</fullName>
    </submittedName>
</protein>
<gene>
    <name evidence="1" type="ORF">MBBAR_3c00090</name>
</gene>